<keyword evidence="1" id="KW-0378">Hydrolase</keyword>
<dbReference type="Gene3D" id="1.20.120.1600">
    <property type="match status" value="1"/>
</dbReference>
<evidence type="ECO:0008006" key="4">
    <source>
        <dbReference type="Google" id="ProtNLM"/>
    </source>
</evidence>
<evidence type="ECO:0000256" key="1">
    <source>
        <dbReference type="ARBA" id="ARBA00022801"/>
    </source>
</evidence>
<evidence type="ECO:0000313" key="2">
    <source>
        <dbReference type="EMBL" id="GHO43790.1"/>
    </source>
</evidence>
<evidence type="ECO:0000313" key="3">
    <source>
        <dbReference type="Proteomes" id="UP000612362"/>
    </source>
</evidence>
<dbReference type="EMBL" id="BNJF01000001">
    <property type="protein sequence ID" value="GHO43790.1"/>
    <property type="molecule type" value="Genomic_DNA"/>
</dbReference>
<dbReference type="PANTHER" id="PTHR43316">
    <property type="entry name" value="HYDROLASE, HALOACID DELAHOGENASE-RELATED"/>
    <property type="match status" value="1"/>
</dbReference>
<dbReference type="GO" id="GO:0016787">
    <property type="term" value="F:hydrolase activity"/>
    <property type="evidence" value="ECO:0007669"/>
    <property type="project" value="UniProtKB-KW"/>
</dbReference>
<name>A0A8J3MSX8_9CHLR</name>
<dbReference type="SFLD" id="SFLDS00003">
    <property type="entry name" value="Haloacid_Dehalogenase"/>
    <property type="match status" value="1"/>
</dbReference>
<keyword evidence="3" id="KW-1185">Reference proteome</keyword>
<protein>
    <recommendedName>
        <fullName evidence="4">HAD family hydrolase</fullName>
    </recommendedName>
</protein>
<comment type="caution">
    <text evidence="2">The sequence shown here is derived from an EMBL/GenBank/DDBJ whole genome shotgun (WGS) entry which is preliminary data.</text>
</comment>
<dbReference type="AlphaFoldDB" id="A0A8J3MSX8"/>
<reference evidence="2" key="1">
    <citation type="submission" date="2020-10" db="EMBL/GenBank/DDBJ databases">
        <title>Taxonomic study of unclassified bacteria belonging to the class Ktedonobacteria.</title>
        <authorList>
            <person name="Yabe S."/>
            <person name="Wang C.M."/>
            <person name="Zheng Y."/>
            <person name="Sakai Y."/>
            <person name="Cavaletti L."/>
            <person name="Monciardini P."/>
            <person name="Donadio S."/>
        </authorList>
    </citation>
    <scope>NUCLEOTIDE SEQUENCE</scope>
    <source>
        <strain evidence="2">SOSP1-1</strain>
    </source>
</reference>
<organism evidence="2 3">
    <name type="scientific">Ktedonospora formicarum</name>
    <dbReference type="NCBI Taxonomy" id="2778364"/>
    <lineage>
        <taxon>Bacteria</taxon>
        <taxon>Bacillati</taxon>
        <taxon>Chloroflexota</taxon>
        <taxon>Ktedonobacteria</taxon>
        <taxon>Ktedonobacterales</taxon>
        <taxon>Ktedonobacteraceae</taxon>
        <taxon>Ktedonospora</taxon>
    </lineage>
</organism>
<dbReference type="SUPFAM" id="SSF56784">
    <property type="entry name" value="HAD-like"/>
    <property type="match status" value="1"/>
</dbReference>
<gene>
    <name evidence="2" type="ORF">KSX_19530</name>
</gene>
<dbReference type="NCBIfam" id="TIGR01509">
    <property type="entry name" value="HAD-SF-IA-v3"/>
    <property type="match status" value="1"/>
</dbReference>
<dbReference type="PRINTS" id="PR00413">
    <property type="entry name" value="HADHALOGNASE"/>
</dbReference>
<dbReference type="Gene3D" id="3.40.50.1000">
    <property type="entry name" value="HAD superfamily/HAD-like"/>
    <property type="match status" value="1"/>
</dbReference>
<dbReference type="SFLD" id="SFLDG01129">
    <property type="entry name" value="C1.5:_HAD__Beta-PGM__Phosphata"/>
    <property type="match status" value="1"/>
</dbReference>
<dbReference type="Pfam" id="PF00702">
    <property type="entry name" value="Hydrolase"/>
    <property type="match status" value="1"/>
</dbReference>
<dbReference type="Proteomes" id="UP000612362">
    <property type="component" value="Unassembled WGS sequence"/>
</dbReference>
<dbReference type="InterPro" id="IPR051540">
    <property type="entry name" value="S-2-haloacid_dehalogenase"/>
</dbReference>
<dbReference type="InterPro" id="IPR023214">
    <property type="entry name" value="HAD_sf"/>
</dbReference>
<dbReference type="InterPro" id="IPR006439">
    <property type="entry name" value="HAD-SF_hydro_IA"/>
</dbReference>
<dbReference type="InterPro" id="IPR036412">
    <property type="entry name" value="HAD-like_sf"/>
</dbReference>
<accession>A0A8J3MSX8</accession>
<dbReference type="RefSeq" id="WP_220193244.1">
    <property type="nucleotide sequence ID" value="NZ_BNJF01000001.1"/>
</dbReference>
<proteinExistence type="predicted"/>
<sequence length="300" mass="33280">MSDSSFRHVRCLLFDLGDTLWALNMQVYEQEGVARASRRAQALLRKHLTSQQVALLSEEEVLTHLHTRFHAHVRTLMQQDREHEPDLGQAVVLACADLGLPGLPPELGTEIAEALRIQIPGSRMLFEDALSTLETLQARGYTLGVVTNRIHGGPIFLDNLRELGLFTYFDPAHIAISADLGIRKPAEGIFRFALDGLGMTPEETAMIGDSLLADVRGAKRLGMHSVWMPTARLRALARQELSNSQEEPATSLTNADLIAFAIEHYRKVKYLTEPDNTYLQPDLVISSLSELLDTFTGVTA</sequence>
<dbReference type="NCBIfam" id="TIGR01549">
    <property type="entry name" value="HAD-SF-IA-v1"/>
    <property type="match status" value="1"/>
</dbReference>